<dbReference type="InParanoid" id="A0A251RSX8"/>
<reference evidence="1 3" key="1">
    <citation type="journal article" date="2017" name="Nature">
        <title>The sunflower genome provides insights into oil metabolism, flowering and Asterid evolution.</title>
        <authorList>
            <person name="Badouin H."/>
            <person name="Gouzy J."/>
            <person name="Grassa C.J."/>
            <person name="Murat F."/>
            <person name="Staton S.E."/>
            <person name="Cottret L."/>
            <person name="Lelandais-Briere C."/>
            <person name="Owens G.L."/>
            <person name="Carrere S."/>
            <person name="Mayjonade B."/>
            <person name="Legrand L."/>
            <person name="Gill N."/>
            <person name="Kane N.C."/>
            <person name="Bowers J.E."/>
            <person name="Hubner S."/>
            <person name="Bellec A."/>
            <person name="Berard A."/>
            <person name="Berges H."/>
            <person name="Blanchet N."/>
            <person name="Boniface M.C."/>
            <person name="Brunel D."/>
            <person name="Catrice O."/>
            <person name="Chaidir N."/>
            <person name="Claudel C."/>
            <person name="Donnadieu C."/>
            <person name="Faraut T."/>
            <person name="Fievet G."/>
            <person name="Helmstetter N."/>
            <person name="King M."/>
            <person name="Knapp S.J."/>
            <person name="Lai Z."/>
            <person name="Le Paslier M.C."/>
            <person name="Lippi Y."/>
            <person name="Lorenzon L."/>
            <person name="Mandel J.R."/>
            <person name="Marage G."/>
            <person name="Marchand G."/>
            <person name="Marquand E."/>
            <person name="Bret-Mestries E."/>
            <person name="Morien E."/>
            <person name="Nambeesan S."/>
            <person name="Nguyen T."/>
            <person name="Pegot-Espagnet P."/>
            <person name="Pouilly N."/>
            <person name="Raftis F."/>
            <person name="Sallet E."/>
            <person name="Schiex T."/>
            <person name="Thomas J."/>
            <person name="Vandecasteele C."/>
            <person name="Vares D."/>
            <person name="Vear F."/>
            <person name="Vautrin S."/>
            <person name="Crespi M."/>
            <person name="Mangin B."/>
            <person name="Burke J.M."/>
            <person name="Salse J."/>
            <person name="Munos S."/>
            <person name="Vincourt P."/>
            <person name="Rieseberg L.H."/>
            <person name="Langlade N.B."/>
        </authorList>
    </citation>
    <scope>NUCLEOTIDE SEQUENCE [LARGE SCALE GENOMIC DNA]</scope>
    <source>
        <strain evidence="3">cv. SF193</strain>
        <tissue evidence="1">Leaves</tissue>
    </source>
</reference>
<evidence type="ECO:0000313" key="3">
    <source>
        <dbReference type="Proteomes" id="UP000215914"/>
    </source>
</evidence>
<name>A0A251RSX8_HELAN</name>
<dbReference type="EMBL" id="CM007906">
    <property type="protein sequence ID" value="OTF86964.1"/>
    <property type="molecule type" value="Genomic_DNA"/>
</dbReference>
<evidence type="ECO:0000313" key="1">
    <source>
        <dbReference type="EMBL" id="KAF5755719.1"/>
    </source>
</evidence>
<reference evidence="2" key="2">
    <citation type="submission" date="2017-02" db="EMBL/GenBank/DDBJ databases">
        <title>Sunflower complete genome.</title>
        <authorList>
            <person name="Langlade N."/>
            <person name="Munos S."/>
        </authorList>
    </citation>
    <scope>NUCLEOTIDE SEQUENCE [LARGE SCALE GENOMIC DNA]</scope>
    <source>
        <tissue evidence="2">Leaves</tissue>
    </source>
</reference>
<dbReference type="AlphaFoldDB" id="A0A251RSX8"/>
<accession>A0A251RSX8</accession>
<dbReference type="EMBL" id="MNCJ02000332">
    <property type="protein sequence ID" value="KAF5755719.1"/>
    <property type="molecule type" value="Genomic_DNA"/>
</dbReference>
<proteinExistence type="predicted"/>
<protein>
    <submittedName>
        <fullName evidence="2">Uncharacterized protein</fullName>
    </submittedName>
</protein>
<gene>
    <name evidence="2" type="ORF">HannXRQ_Chr17g0556551</name>
    <name evidence="1" type="ORF">HanXRQr2_Chr17g0805941</name>
</gene>
<sequence>MLLYMKIQTIAIHKVQTVSLVIAPIYRSFDAASSLFPSLFSLFFPVLFKLEQHVVHVISETISNY</sequence>
<dbReference type="Gramene" id="mRNA:HanXRQr2_Chr17g0805941">
    <property type="protein sequence ID" value="CDS:HanXRQr2_Chr17g0805941.1"/>
    <property type="gene ID" value="HanXRQr2_Chr17g0805941"/>
</dbReference>
<evidence type="ECO:0000313" key="2">
    <source>
        <dbReference type="EMBL" id="OTF86964.1"/>
    </source>
</evidence>
<reference evidence="1" key="3">
    <citation type="submission" date="2020-06" db="EMBL/GenBank/DDBJ databases">
        <title>Helianthus annuus Genome sequencing and assembly Release 2.</title>
        <authorList>
            <person name="Gouzy J."/>
            <person name="Langlade N."/>
            <person name="Munos S."/>
        </authorList>
    </citation>
    <scope>NUCLEOTIDE SEQUENCE</scope>
    <source>
        <tissue evidence="1">Leaves</tissue>
    </source>
</reference>
<organism evidence="2 3">
    <name type="scientific">Helianthus annuus</name>
    <name type="common">Common sunflower</name>
    <dbReference type="NCBI Taxonomy" id="4232"/>
    <lineage>
        <taxon>Eukaryota</taxon>
        <taxon>Viridiplantae</taxon>
        <taxon>Streptophyta</taxon>
        <taxon>Embryophyta</taxon>
        <taxon>Tracheophyta</taxon>
        <taxon>Spermatophyta</taxon>
        <taxon>Magnoliopsida</taxon>
        <taxon>eudicotyledons</taxon>
        <taxon>Gunneridae</taxon>
        <taxon>Pentapetalae</taxon>
        <taxon>asterids</taxon>
        <taxon>campanulids</taxon>
        <taxon>Asterales</taxon>
        <taxon>Asteraceae</taxon>
        <taxon>Asteroideae</taxon>
        <taxon>Heliantheae alliance</taxon>
        <taxon>Heliantheae</taxon>
        <taxon>Helianthus</taxon>
    </lineage>
</organism>
<keyword evidence="3" id="KW-1185">Reference proteome</keyword>
<dbReference type="Proteomes" id="UP000215914">
    <property type="component" value="Chromosome 17"/>
</dbReference>